<dbReference type="RefSeq" id="WP_053902354.1">
    <property type="nucleotide sequence ID" value="NZ_CABVVV010000071.1"/>
</dbReference>
<accession>A0A8H1KBK5</accession>
<protein>
    <submittedName>
        <fullName evidence="1">Uncharacterized protein</fullName>
    </submittedName>
</protein>
<sequence length="121" mass="14176">MKYICFKELPYCDSDSDSDISIIESKGMMDKKHIDDVLRYLRGGRIFSISPGLAFDIFSNAKIPIGTLEIYTDGEWCWYSDLIYYIEKYHISLPLEFMNKMESKKWICDCNNIDISNTELD</sequence>
<dbReference type="EMBL" id="JABUPU010000024">
    <property type="protein sequence ID" value="NYP86912.1"/>
    <property type="molecule type" value="Genomic_DNA"/>
</dbReference>
<gene>
    <name evidence="1" type="ORF">G4A47_17190</name>
</gene>
<dbReference type="AlphaFoldDB" id="A0A8H1KBK5"/>
<proteinExistence type="predicted"/>
<organism evidence="1 2">
    <name type="scientific">Escherichia coli</name>
    <dbReference type="NCBI Taxonomy" id="562"/>
    <lineage>
        <taxon>Bacteria</taxon>
        <taxon>Pseudomonadati</taxon>
        <taxon>Pseudomonadota</taxon>
        <taxon>Gammaproteobacteria</taxon>
        <taxon>Enterobacterales</taxon>
        <taxon>Enterobacteriaceae</taxon>
        <taxon>Escherichia</taxon>
    </lineage>
</organism>
<dbReference type="Proteomes" id="UP000517067">
    <property type="component" value="Unassembled WGS sequence"/>
</dbReference>
<evidence type="ECO:0000313" key="1">
    <source>
        <dbReference type="EMBL" id="NYP86912.1"/>
    </source>
</evidence>
<evidence type="ECO:0000313" key="2">
    <source>
        <dbReference type="Proteomes" id="UP000517067"/>
    </source>
</evidence>
<comment type="caution">
    <text evidence="1">The sequence shown here is derived from an EMBL/GenBank/DDBJ whole genome shotgun (WGS) entry which is preliminary data.</text>
</comment>
<reference evidence="1 2" key="1">
    <citation type="journal article" date="2020" name="J. Appl. Microbiol.">
        <title>Genetic characterization of Shigatoxigenic and enteropathogenic Escherichia coli O80:H2 from diarrheic and septicemic calves and relatedness to human Shigatoxigenic E. coli O80:H2.</title>
        <authorList>
            <person name="Habets A."/>
            <person name="Crombe F."/>
            <person name="Nakamura K."/>
            <person name="Guerin V."/>
            <person name="De Rauw K."/>
            <person name="Pierard D."/>
            <person name="Saulmont M."/>
            <person name="Hayashi T."/>
            <person name="Mainil J.G."/>
            <person name="Thiry D."/>
        </authorList>
    </citation>
    <scope>NUCLEOTIDE SEQUENCE [LARGE SCALE GENOMIC DNA]</scope>
    <source>
        <strain evidence="1 2">EH3307</strain>
    </source>
</reference>
<name>A0A8H1KBK5_ECOLX</name>